<dbReference type="Pfam" id="PF00005">
    <property type="entry name" value="ABC_tran"/>
    <property type="match status" value="1"/>
</dbReference>
<dbReference type="Gene3D" id="3.40.50.300">
    <property type="entry name" value="P-loop containing nucleotide triphosphate hydrolases"/>
    <property type="match status" value="1"/>
</dbReference>
<gene>
    <name evidence="5" type="ORF">BpHYR1_008902</name>
</gene>
<name>A0A3M7QDQ6_BRAPC</name>
<dbReference type="GO" id="GO:0016020">
    <property type="term" value="C:membrane"/>
    <property type="evidence" value="ECO:0007669"/>
    <property type="project" value="TreeGrafter"/>
</dbReference>
<accession>A0A3M7QDQ6</accession>
<dbReference type="GO" id="GO:0005524">
    <property type="term" value="F:ATP binding"/>
    <property type="evidence" value="ECO:0007669"/>
    <property type="project" value="UniProtKB-KW"/>
</dbReference>
<keyword evidence="6" id="KW-1185">Reference proteome</keyword>
<keyword evidence="5" id="KW-0378">Hydrolase</keyword>
<dbReference type="EC" id="3.6.1.3" evidence="5"/>
<dbReference type="InterPro" id="IPR027417">
    <property type="entry name" value="P-loop_NTPase"/>
</dbReference>
<reference evidence="5 6" key="1">
    <citation type="journal article" date="2018" name="Sci. Rep.">
        <title>Genomic signatures of local adaptation to the degree of environmental predictability in rotifers.</title>
        <authorList>
            <person name="Franch-Gras L."/>
            <person name="Hahn C."/>
            <person name="Garcia-Roger E.M."/>
            <person name="Carmona M.J."/>
            <person name="Serra M."/>
            <person name="Gomez A."/>
        </authorList>
    </citation>
    <scope>NUCLEOTIDE SEQUENCE [LARGE SCALE GENOMIC DNA]</scope>
    <source>
        <strain evidence="5">HYR1</strain>
    </source>
</reference>
<evidence type="ECO:0000313" key="6">
    <source>
        <dbReference type="Proteomes" id="UP000276133"/>
    </source>
</evidence>
<comment type="caution">
    <text evidence="5">The sequence shown here is derived from an EMBL/GenBank/DDBJ whole genome shotgun (WGS) entry which is preliminary data.</text>
</comment>
<evidence type="ECO:0000256" key="3">
    <source>
        <dbReference type="SAM" id="Phobius"/>
    </source>
</evidence>
<dbReference type="GO" id="GO:0016887">
    <property type="term" value="F:ATP hydrolysis activity"/>
    <property type="evidence" value="ECO:0007669"/>
    <property type="project" value="InterPro"/>
</dbReference>
<proteinExistence type="predicted"/>
<dbReference type="InterPro" id="IPR050173">
    <property type="entry name" value="ABC_transporter_C-like"/>
</dbReference>
<protein>
    <submittedName>
        <fullName evidence="5">Multidrug resistance-associated 4</fullName>
        <ecNumber evidence="5">3.6.1.15</ecNumber>
        <ecNumber evidence="5">3.6.1.3</ecNumber>
    </submittedName>
</protein>
<dbReference type="EMBL" id="REGN01006441">
    <property type="protein sequence ID" value="RNA09566.1"/>
    <property type="molecule type" value="Genomic_DNA"/>
</dbReference>
<keyword evidence="3" id="KW-0812">Transmembrane</keyword>
<organism evidence="5 6">
    <name type="scientific">Brachionus plicatilis</name>
    <name type="common">Marine rotifer</name>
    <name type="synonym">Brachionus muelleri</name>
    <dbReference type="NCBI Taxonomy" id="10195"/>
    <lineage>
        <taxon>Eukaryota</taxon>
        <taxon>Metazoa</taxon>
        <taxon>Spiralia</taxon>
        <taxon>Gnathifera</taxon>
        <taxon>Rotifera</taxon>
        <taxon>Eurotatoria</taxon>
        <taxon>Monogononta</taxon>
        <taxon>Pseudotrocha</taxon>
        <taxon>Ploima</taxon>
        <taxon>Brachionidae</taxon>
        <taxon>Brachionus</taxon>
    </lineage>
</organism>
<evidence type="ECO:0000256" key="1">
    <source>
        <dbReference type="ARBA" id="ARBA00022741"/>
    </source>
</evidence>
<dbReference type="EC" id="3.6.1.15" evidence="5"/>
<evidence type="ECO:0000313" key="5">
    <source>
        <dbReference type="EMBL" id="RNA09566.1"/>
    </source>
</evidence>
<dbReference type="PANTHER" id="PTHR24223">
    <property type="entry name" value="ATP-BINDING CASSETTE SUB-FAMILY C"/>
    <property type="match status" value="1"/>
</dbReference>
<sequence>MITFISVTCFVLFAGRPLTPSLIVISMSFYLRISSAVGFYFFKAIIMSISGRVSLKRIEKFLMEKNLKKSNIFFENDNPMVKVSSMFARWSRNDNSFYLKNFNMEAKIGDLIAIIGPVGSGKSSFLLSLIEEIEKVSGDIDIKGSVFYVPQEPWIFTASLKQNILFGKVYDKKKFNEIIKVCCLEEVSDSQILNSLKNI</sequence>
<dbReference type="OrthoDB" id="6500128at2759"/>
<evidence type="ECO:0000259" key="4">
    <source>
        <dbReference type="Pfam" id="PF00005"/>
    </source>
</evidence>
<feature type="domain" description="ABC transporter" evidence="4">
    <location>
        <begin position="99"/>
        <end position="190"/>
    </location>
</feature>
<keyword evidence="3" id="KW-1133">Transmembrane helix</keyword>
<dbReference type="InterPro" id="IPR003439">
    <property type="entry name" value="ABC_transporter-like_ATP-bd"/>
</dbReference>
<dbReference type="AlphaFoldDB" id="A0A3M7QDQ6"/>
<keyword evidence="1" id="KW-0547">Nucleotide-binding</keyword>
<evidence type="ECO:0000256" key="2">
    <source>
        <dbReference type="ARBA" id="ARBA00022840"/>
    </source>
</evidence>
<feature type="transmembrane region" description="Helical" evidence="3">
    <location>
        <begin position="37"/>
        <end position="55"/>
    </location>
</feature>
<dbReference type="STRING" id="10195.A0A3M7QDQ6"/>
<feature type="non-terminal residue" evidence="5">
    <location>
        <position position="199"/>
    </location>
</feature>
<keyword evidence="3" id="KW-0472">Membrane</keyword>
<keyword evidence="2" id="KW-0067">ATP-binding</keyword>
<dbReference type="GO" id="GO:0042626">
    <property type="term" value="F:ATPase-coupled transmembrane transporter activity"/>
    <property type="evidence" value="ECO:0007669"/>
    <property type="project" value="TreeGrafter"/>
</dbReference>
<dbReference type="SUPFAM" id="SSF52540">
    <property type="entry name" value="P-loop containing nucleoside triphosphate hydrolases"/>
    <property type="match status" value="1"/>
</dbReference>
<dbReference type="Proteomes" id="UP000276133">
    <property type="component" value="Unassembled WGS sequence"/>
</dbReference>